<sequence length="360" mass="39595">MTSVVYYLTAYARRFGVDGCVSFRSRVAAAEYVGADDASEQWAGNGEAFGAGVRVAPHHTARRTYEFNFLILYIGIRRFSGVPWCPTSRRSRRTEARPGAFCGWVLHSTYLSDMHDADAAVLLKGKSVAVIASGKSGFDIAAEWAEANGVENPWWFMHDPDVWGKLNVGYLYVNRFAELMVHKPGAGLASSLVATLLTPLLCNTCMNHNIHNTPFGSLEVNHVPNRGINMCRECMHARIPQMAVSDRVLGVGEPDQHPLVQDDGQVDGAILERCVSPAERAAHGAERGRVGELHEAEQGAPTSACLLLFSDGKACMDSWELIASVERLAWMHGFMGVDSTLEGPRCRVQEKEDEWRMVGI</sequence>
<dbReference type="PANTHER" id="PTHR23023">
    <property type="entry name" value="DIMETHYLANILINE MONOOXYGENASE"/>
    <property type="match status" value="1"/>
</dbReference>
<dbReference type="Gene3D" id="3.50.50.60">
    <property type="entry name" value="FAD/NAD(P)-binding domain"/>
    <property type="match status" value="1"/>
</dbReference>
<accession>A0A5J9TG46</accession>
<dbReference type="AlphaFoldDB" id="A0A5J9TG46"/>
<name>A0A5J9TG46_9POAL</name>
<comment type="caution">
    <text evidence="4">The sequence shown here is derived from an EMBL/GenBank/DDBJ whole genome shotgun (WGS) entry which is preliminary data.</text>
</comment>
<dbReference type="InterPro" id="IPR050346">
    <property type="entry name" value="FMO-like"/>
</dbReference>
<evidence type="ECO:0000256" key="2">
    <source>
        <dbReference type="ARBA" id="ARBA00022827"/>
    </source>
</evidence>
<protein>
    <recommendedName>
        <fullName evidence="6">Flavin-containing monooxygenase</fullName>
    </recommendedName>
</protein>
<gene>
    <name evidence="4" type="ORF">EJB05_43806</name>
</gene>
<dbReference type="SUPFAM" id="SSF51905">
    <property type="entry name" value="FAD/NAD(P)-binding domain"/>
    <property type="match status" value="1"/>
</dbReference>
<keyword evidence="3" id="KW-0560">Oxidoreductase</keyword>
<evidence type="ECO:0008006" key="6">
    <source>
        <dbReference type="Google" id="ProtNLM"/>
    </source>
</evidence>
<evidence type="ECO:0000256" key="1">
    <source>
        <dbReference type="ARBA" id="ARBA00022630"/>
    </source>
</evidence>
<keyword evidence="2" id="KW-0274">FAD</keyword>
<evidence type="ECO:0000313" key="5">
    <source>
        <dbReference type="Proteomes" id="UP000324897"/>
    </source>
</evidence>
<keyword evidence="5" id="KW-1185">Reference proteome</keyword>
<dbReference type="EMBL" id="RWGY01000039">
    <property type="protein sequence ID" value="TVU10285.1"/>
    <property type="molecule type" value="Genomic_DNA"/>
</dbReference>
<dbReference type="Proteomes" id="UP000324897">
    <property type="component" value="Chromosome 3"/>
</dbReference>
<dbReference type="Gramene" id="TVU10285">
    <property type="protein sequence ID" value="TVU10285"/>
    <property type="gene ID" value="EJB05_43806"/>
</dbReference>
<evidence type="ECO:0000256" key="3">
    <source>
        <dbReference type="ARBA" id="ARBA00023002"/>
    </source>
</evidence>
<dbReference type="GO" id="GO:0016491">
    <property type="term" value="F:oxidoreductase activity"/>
    <property type="evidence" value="ECO:0007669"/>
    <property type="project" value="UniProtKB-KW"/>
</dbReference>
<evidence type="ECO:0000313" key="4">
    <source>
        <dbReference type="EMBL" id="TVU10285.1"/>
    </source>
</evidence>
<dbReference type="OrthoDB" id="66881at2759"/>
<dbReference type="InterPro" id="IPR036188">
    <property type="entry name" value="FAD/NAD-bd_sf"/>
</dbReference>
<organism evidence="4 5">
    <name type="scientific">Eragrostis curvula</name>
    <name type="common">weeping love grass</name>
    <dbReference type="NCBI Taxonomy" id="38414"/>
    <lineage>
        <taxon>Eukaryota</taxon>
        <taxon>Viridiplantae</taxon>
        <taxon>Streptophyta</taxon>
        <taxon>Embryophyta</taxon>
        <taxon>Tracheophyta</taxon>
        <taxon>Spermatophyta</taxon>
        <taxon>Magnoliopsida</taxon>
        <taxon>Liliopsida</taxon>
        <taxon>Poales</taxon>
        <taxon>Poaceae</taxon>
        <taxon>PACMAD clade</taxon>
        <taxon>Chloridoideae</taxon>
        <taxon>Eragrostideae</taxon>
        <taxon>Eragrostidinae</taxon>
        <taxon>Eragrostis</taxon>
    </lineage>
</organism>
<proteinExistence type="predicted"/>
<keyword evidence="1" id="KW-0285">Flavoprotein</keyword>
<reference evidence="4 5" key="1">
    <citation type="journal article" date="2019" name="Sci. Rep.">
        <title>A high-quality genome of Eragrostis curvula grass provides insights into Poaceae evolution and supports new strategies to enhance forage quality.</title>
        <authorList>
            <person name="Carballo J."/>
            <person name="Santos B.A.C.M."/>
            <person name="Zappacosta D."/>
            <person name="Garbus I."/>
            <person name="Selva J.P."/>
            <person name="Gallo C.A."/>
            <person name="Diaz A."/>
            <person name="Albertini E."/>
            <person name="Caccamo M."/>
            <person name="Echenique V."/>
        </authorList>
    </citation>
    <scope>NUCLEOTIDE SEQUENCE [LARGE SCALE GENOMIC DNA]</scope>
    <source>
        <strain evidence="5">cv. Victoria</strain>
        <tissue evidence="4">Leaf</tissue>
    </source>
</reference>
<feature type="non-terminal residue" evidence="4">
    <location>
        <position position="1"/>
    </location>
</feature>